<gene>
    <name evidence="2" type="ORF">OIU79_027727</name>
</gene>
<accession>A0A9Q0VUX4</accession>
<comment type="caution">
    <text evidence="2">The sequence shown here is derived from an EMBL/GenBank/DDBJ whole genome shotgun (WGS) entry which is preliminary data.</text>
</comment>
<keyword evidence="1" id="KW-0472">Membrane</keyword>
<evidence type="ECO:0000256" key="1">
    <source>
        <dbReference type="SAM" id="Phobius"/>
    </source>
</evidence>
<dbReference type="Proteomes" id="UP001151532">
    <property type="component" value="Chromosome 16"/>
</dbReference>
<sequence>MGIVIERVRFLEGISGKYRKVMEIVYDSVVAVAVEIFFLVVDILVVVVVVVVAEILMVVVALTTEFLEVGAVVFVDEDIVVVEMVIFYNYLVCLGLLDHEMTLEVSHYRNWQPH</sequence>
<protein>
    <submittedName>
        <fullName evidence="2">Uncharacterized protein</fullName>
    </submittedName>
</protein>
<evidence type="ECO:0000313" key="3">
    <source>
        <dbReference type="Proteomes" id="UP001151532"/>
    </source>
</evidence>
<feature type="transmembrane region" description="Helical" evidence="1">
    <location>
        <begin position="79"/>
        <end position="97"/>
    </location>
</feature>
<feature type="transmembrane region" description="Helical" evidence="1">
    <location>
        <begin position="29"/>
        <end position="59"/>
    </location>
</feature>
<dbReference type="AlphaFoldDB" id="A0A9Q0VUX4"/>
<reference evidence="2" key="1">
    <citation type="submission" date="2022-11" db="EMBL/GenBank/DDBJ databases">
        <authorList>
            <person name="Hyden B.L."/>
            <person name="Feng K."/>
            <person name="Yates T."/>
            <person name="Jawdy S."/>
            <person name="Smart L.B."/>
            <person name="Muchero W."/>
        </authorList>
    </citation>
    <scope>NUCLEOTIDE SEQUENCE</scope>
    <source>
        <tissue evidence="2">Shoot tip</tissue>
    </source>
</reference>
<organism evidence="2 3">
    <name type="scientific">Salix purpurea</name>
    <name type="common">Purple osier willow</name>
    <dbReference type="NCBI Taxonomy" id="77065"/>
    <lineage>
        <taxon>Eukaryota</taxon>
        <taxon>Viridiplantae</taxon>
        <taxon>Streptophyta</taxon>
        <taxon>Embryophyta</taxon>
        <taxon>Tracheophyta</taxon>
        <taxon>Spermatophyta</taxon>
        <taxon>Magnoliopsida</taxon>
        <taxon>eudicotyledons</taxon>
        <taxon>Gunneridae</taxon>
        <taxon>Pentapetalae</taxon>
        <taxon>rosids</taxon>
        <taxon>fabids</taxon>
        <taxon>Malpighiales</taxon>
        <taxon>Salicaceae</taxon>
        <taxon>Saliceae</taxon>
        <taxon>Salix</taxon>
    </lineage>
</organism>
<name>A0A9Q0VUX4_SALPP</name>
<reference evidence="2" key="2">
    <citation type="journal article" date="2023" name="Int. J. Mol. Sci.">
        <title>De Novo Assembly and Annotation of 11 Diverse Shrub Willow (Salix) Genomes Reveals Novel Gene Organization in Sex-Linked Regions.</title>
        <authorList>
            <person name="Hyden B."/>
            <person name="Feng K."/>
            <person name="Yates T.B."/>
            <person name="Jawdy S."/>
            <person name="Cereghino C."/>
            <person name="Smart L.B."/>
            <person name="Muchero W."/>
        </authorList>
    </citation>
    <scope>NUCLEOTIDE SEQUENCE</scope>
    <source>
        <tissue evidence="2">Shoot tip</tissue>
    </source>
</reference>
<keyword evidence="1" id="KW-1133">Transmembrane helix</keyword>
<evidence type="ECO:0000313" key="2">
    <source>
        <dbReference type="EMBL" id="KAJ6755167.1"/>
    </source>
</evidence>
<keyword evidence="3" id="KW-1185">Reference proteome</keyword>
<dbReference type="EMBL" id="JAPFFK010000007">
    <property type="protein sequence ID" value="KAJ6755167.1"/>
    <property type="molecule type" value="Genomic_DNA"/>
</dbReference>
<proteinExistence type="predicted"/>
<keyword evidence="1" id="KW-0812">Transmembrane</keyword>